<feature type="compositionally biased region" description="Low complexity" evidence="1">
    <location>
        <begin position="676"/>
        <end position="686"/>
    </location>
</feature>
<dbReference type="VEuPathDB" id="PlasmoDB:PmUG01_14022700"/>
<dbReference type="KEGG" id="pmal:PMUG01_14022700"/>
<accession>A0A1D3TDY6</accession>
<dbReference type="Proteomes" id="UP000219813">
    <property type="component" value="Chromosome 14"/>
</dbReference>
<gene>
    <name evidence="3" type="primary">PmUG01_14022700</name>
    <name evidence="3" type="ORF">PMUG01_14022700</name>
</gene>
<protein>
    <submittedName>
        <fullName evidence="3">Uncharacterized protein</fullName>
    </submittedName>
</protein>
<keyword evidence="2" id="KW-0472">Membrane</keyword>
<dbReference type="EMBL" id="LT594635">
    <property type="protein sequence ID" value="SCP03173.1"/>
    <property type="molecule type" value="Genomic_DNA"/>
</dbReference>
<name>A0A1D3TDY6_PLAMA</name>
<evidence type="ECO:0000313" key="4">
    <source>
        <dbReference type="Proteomes" id="UP000219813"/>
    </source>
</evidence>
<feature type="region of interest" description="Disordered" evidence="1">
    <location>
        <begin position="286"/>
        <end position="332"/>
    </location>
</feature>
<feature type="transmembrane region" description="Helical" evidence="2">
    <location>
        <begin position="1333"/>
        <end position="1355"/>
    </location>
</feature>
<feature type="transmembrane region" description="Helical" evidence="2">
    <location>
        <begin position="985"/>
        <end position="1002"/>
    </location>
</feature>
<keyword evidence="2" id="KW-1133">Transmembrane helix</keyword>
<evidence type="ECO:0000313" key="3">
    <source>
        <dbReference type="EMBL" id="SCP03173.1"/>
    </source>
</evidence>
<feature type="compositionally biased region" description="Low complexity" evidence="1">
    <location>
        <begin position="310"/>
        <end position="323"/>
    </location>
</feature>
<feature type="compositionally biased region" description="Low complexity" evidence="1">
    <location>
        <begin position="704"/>
        <end position="721"/>
    </location>
</feature>
<reference evidence="3 4" key="1">
    <citation type="submission" date="2016-06" db="EMBL/GenBank/DDBJ databases">
        <authorList>
            <consortium name="Pathogen Informatics"/>
        </authorList>
    </citation>
    <scope>NUCLEOTIDE SEQUENCE [LARGE SCALE GENOMIC DNA]</scope>
</reference>
<evidence type="ECO:0000256" key="1">
    <source>
        <dbReference type="SAM" id="MobiDB-lite"/>
    </source>
</evidence>
<feature type="transmembrane region" description="Helical" evidence="2">
    <location>
        <begin position="960"/>
        <end position="978"/>
    </location>
</feature>
<dbReference type="GeneID" id="39871538"/>
<keyword evidence="4" id="KW-1185">Reference proteome</keyword>
<dbReference type="OMA" id="AMHASIP"/>
<dbReference type="RefSeq" id="XP_028864129.1">
    <property type="nucleotide sequence ID" value="XM_029007773.1"/>
</dbReference>
<evidence type="ECO:0000256" key="2">
    <source>
        <dbReference type="SAM" id="Phobius"/>
    </source>
</evidence>
<feature type="region of interest" description="Disordered" evidence="1">
    <location>
        <begin position="669"/>
        <end position="721"/>
    </location>
</feature>
<keyword evidence="2" id="KW-0812">Transmembrane</keyword>
<feature type="transmembrane region" description="Helical" evidence="2">
    <location>
        <begin position="1022"/>
        <end position="1043"/>
    </location>
</feature>
<feature type="transmembrane region" description="Helical" evidence="2">
    <location>
        <begin position="1303"/>
        <end position="1321"/>
    </location>
</feature>
<sequence>MKVPPVNDFLTQKGNMGIDNNSCSSKKKNSKIISYLKNESKFYFLFSSTKGIKRMQYLKNNDVCNKSNFHNNRKEINNIYKNSTNSTLPTMTNAKVYVKNDSVYNIPRISTSEGNSLPLESPPGKKKRKEKPTLLNKMIRYNNVKEEYEHSENCSSKYKKYYSIIIKKKVMFPSEHNLTDMKYNYHNNYNDMKYNSFIKGYKSEESSGVNTPNNKNNLLPKVDNNFINNNITVKRTMCDVKNTNFSCDNLLQIYEHRYLQTISKSSRRVTTARSFQQTNNSQRVLCERLPSLNNSTKVSPTNYIKRNSHSNHSSNSKQSNCSTDSKHSSHSYYAKEKIEANQKEEHDLNLYINNSEMTNNNPNYKQINKSYSMQHKTKTTVKHDLSREHINEKGVIEKAGNYVGNMDDVNISKIHKTSTYDMETCLSNHSYNIQVNESSIQHPIFNDKKKSNDTEKIIKNVDNACSYGSNNLPPMHKEGKEQKVVNYYINNCNVHNDLMRLIGKEIKLSNYKEYEYYLNELKNHKEISKKITKFIPYHNVRSKKNQIKKKKIYSDRLRKKKHTQEVTQASNLEKIKKRSKKKEVIKKGDRQKYLQNIIYGENAGEKKNCKDERSKCSEHTNDVLISELRNEVYGNAHQLKDDKLVCEGNNEQTNICKNLKLENNINMSKEENNSTTDSADSLSLKKSSTHEYKNGNLIGRKNGSSNSSSNSSTSSSSSRSSRICIEIDMKMTDKGDYKNGNNSKNVTINKKDILKQDNKKLLLKNSGLHETFAKKDSTNNSKLRKEDRKHTSIVNNDLYNNCGIHNTIKNNSYGLKEVRENISRGHNTQITIHKAVNSNSKKYFFIKIENKEQNEKQHKLKNKSYPLKEYKSKATKLENAKICSENEKKCRDRNISGDTNDVTQVKKKKNSFHNNSNNYCREEKICSRSNPIKTQGTNEDNVFFPIFIVRKSRIYIEGNINAYMYLANNINCIICNIFKYQKRILLVHTFLYSLNLFVFYNLLDSDTLYEQANTNTKGVICILYFLIIELYILFLNNVFYFFIKCKLRKAVFALDKVNLIHTLSKLFPQYSSLLKKHLFSTDRSVNYSFYKNLDYKNRSHEEKDKKSQNLRYFKNTNFVLKNEGSVHFAHDEICNKWENNIYQKTNNLDKLIRNNTPSVYYIRDCKNMNEMDEANKKLRQLIRAPKDTSSRFNISKNYNDSYKYISDKNICNNARFMDDTPREKHTVVSVREQNVKKDKIKYTILKLGREREYIANEHKYTLEESRYTMNESIINLIFFLFNKQKQLNLNQFFFLKLRKYSNILFVFFASLLIYTTVFLEIKDPFHFDVKKNLFFFIFVSLITLLQVIFCIMIDIEKVFIHKMKTFLNIRTINLYYQLNSYLDLQC</sequence>
<proteinExistence type="predicted"/>
<dbReference type="OrthoDB" id="384723at2759"/>
<organism evidence="3 4">
    <name type="scientific">Plasmodium malariae</name>
    <dbReference type="NCBI Taxonomy" id="5858"/>
    <lineage>
        <taxon>Eukaryota</taxon>
        <taxon>Sar</taxon>
        <taxon>Alveolata</taxon>
        <taxon>Apicomplexa</taxon>
        <taxon>Aconoidasida</taxon>
        <taxon>Haemosporida</taxon>
        <taxon>Plasmodiidae</taxon>
        <taxon>Plasmodium</taxon>
        <taxon>Plasmodium (Plasmodium)</taxon>
    </lineage>
</organism>
<feature type="compositionally biased region" description="Polar residues" evidence="1">
    <location>
        <begin position="291"/>
        <end position="305"/>
    </location>
</feature>